<dbReference type="Gene3D" id="1.20.1320.20">
    <property type="entry name" value="hef helicase domain"/>
    <property type="match status" value="1"/>
</dbReference>
<protein>
    <submittedName>
        <fullName evidence="8">Fanconi anemia group M protein</fullName>
    </submittedName>
</protein>
<evidence type="ECO:0000313" key="9">
    <source>
        <dbReference type="Proteomes" id="UP000291097"/>
    </source>
</evidence>
<dbReference type="Proteomes" id="UP000291097">
    <property type="component" value="Unassembled WGS sequence"/>
</dbReference>
<evidence type="ECO:0000256" key="1">
    <source>
        <dbReference type="ARBA" id="ARBA00022741"/>
    </source>
</evidence>
<dbReference type="InterPro" id="IPR006166">
    <property type="entry name" value="ERCC4_domain"/>
</dbReference>
<dbReference type="AlphaFoldDB" id="A0A482YDS8"/>
<keyword evidence="3" id="KW-0347">Helicase</keyword>
<dbReference type="InterPro" id="IPR010994">
    <property type="entry name" value="RuvA_2-like"/>
</dbReference>
<dbReference type="Gene3D" id="3.40.50.10130">
    <property type="match status" value="1"/>
</dbReference>
<dbReference type="InterPro" id="IPR011335">
    <property type="entry name" value="Restrct_endonuc-II-like"/>
</dbReference>
<dbReference type="CDD" id="cd12089">
    <property type="entry name" value="Hef_ID"/>
    <property type="match status" value="1"/>
</dbReference>
<evidence type="ECO:0000259" key="6">
    <source>
        <dbReference type="PROSITE" id="PS51192"/>
    </source>
</evidence>
<feature type="region of interest" description="Disordered" evidence="5">
    <location>
        <begin position="318"/>
        <end position="338"/>
    </location>
</feature>
<dbReference type="PANTHER" id="PTHR14025">
    <property type="entry name" value="FANCONI ANEMIA GROUP M FANCM FAMILY MEMBER"/>
    <property type="match status" value="1"/>
</dbReference>
<dbReference type="PROSITE" id="PS51194">
    <property type="entry name" value="HELICASE_CTER"/>
    <property type="match status" value="1"/>
</dbReference>
<dbReference type="PANTHER" id="PTHR14025:SF20">
    <property type="entry name" value="FANCONI ANEMIA GROUP M PROTEIN"/>
    <property type="match status" value="1"/>
</dbReference>
<dbReference type="Gene3D" id="1.10.150.20">
    <property type="entry name" value="5' to 3' exonuclease, C-terminal subdomain"/>
    <property type="match status" value="1"/>
</dbReference>
<evidence type="ECO:0000256" key="4">
    <source>
        <dbReference type="ARBA" id="ARBA00022840"/>
    </source>
</evidence>
<dbReference type="SUPFAM" id="SSF52540">
    <property type="entry name" value="P-loop containing nucleoside triphosphate hydrolases"/>
    <property type="match status" value="1"/>
</dbReference>
<dbReference type="GO" id="GO:0003677">
    <property type="term" value="F:DNA binding"/>
    <property type="evidence" value="ECO:0007669"/>
    <property type="project" value="InterPro"/>
</dbReference>
<proteinExistence type="predicted"/>
<organism evidence="8 9">
    <name type="scientific">Natrinema hispanicum</name>
    <dbReference type="NCBI Taxonomy" id="392421"/>
    <lineage>
        <taxon>Archaea</taxon>
        <taxon>Methanobacteriati</taxon>
        <taxon>Methanobacteriota</taxon>
        <taxon>Stenosarchaea group</taxon>
        <taxon>Halobacteria</taxon>
        <taxon>Halobacteriales</taxon>
        <taxon>Natrialbaceae</taxon>
        <taxon>Natrinema</taxon>
    </lineage>
</organism>
<dbReference type="SMART" id="SM00487">
    <property type="entry name" value="DEXDc"/>
    <property type="match status" value="1"/>
</dbReference>
<dbReference type="SUPFAM" id="SSF47781">
    <property type="entry name" value="RuvA domain 2-like"/>
    <property type="match status" value="1"/>
</dbReference>
<dbReference type="SMART" id="SM00278">
    <property type="entry name" value="HhH1"/>
    <property type="match status" value="2"/>
</dbReference>
<dbReference type="Pfam" id="PF14520">
    <property type="entry name" value="HHH_5"/>
    <property type="match status" value="1"/>
</dbReference>
<feature type="domain" description="Helicase C-terminal" evidence="7">
    <location>
        <begin position="348"/>
        <end position="517"/>
    </location>
</feature>
<dbReference type="InterPro" id="IPR003583">
    <property type="entry name" value="Hlx-hairpin-Hlx_DNA-bd_motif"/>
</dbReference>
<feature type="region of interest" description="Disordered" evidence="5">
    <location>
        <begin position="531"/>
        <end position="591"/>
    </location>
</feature>
<dbReference type="GO" id="GO:0004386">
    <property type="term" value="F:helicase activity"/>
    <property type="evidence" value="ECO:0007669"/>
    <property type="project" value="UniProtKB-KW"/>
</dbReference>
<sequence length="810" mass="89347">MATTDEDVASIEHPLLESDFLERRLYQLKLAGTAANHHTLVCLPTGLGKTTVSLLVTARRLDEVGGKSLMLAPTKPLVQQHADFYREALQIPDEEIVVFTGDVSPDDRAELWTEATVVMATPQVIENDLVGSRISLADVSHVTFDECHRATGDYAYNYIAERYHADANAPLVTGMSASPGGDEVAILEVCENLGIAEVEVMTEEDADVDKFTHETEVEWERIDLPEAVLEIRDTLNEVITERLEKLKELGVAKSTQPDQSQKDLNRMRAELQQLINNDQSEGFEGMSVHAEVMKLRQAVTLVETQSVEALRRYFERQRNQARSSGASKASQRMVSDPRVREAMRKAENFDELHPKYRKARMLLAETLGLEGGERVIVFTESRDTAEALTDFLAGSFDAKRFVGQGDREGSDGMTQKQQQEVLDEFRAGEFEVLVSTSVAEEGLDVPEVDLVLFYEPVPTAIRSIQRKGRTGRQSEGRVVVLMAEDTRDEAYFWISRRREKEMESELRDLKGMADDLEDELDDSQQSLADFEGEADSECGVKVDGNGGNTDAVGDSSTGSEGVADQPGLQEFGDTEADADEDGEVETHEPHAEGETIEIVADQREMDANIARDLSRREEIEISLETLDVGDYVLSDRVVVERKSVADFVDSLVGGDRSVFEQVGAMARHYSRPIVVVEGEGLYEQRDIHPNAIRGALSSLAVDFGASVLRTESEADTTDLLAVIAGREQATADREVSVHGEKGTKTLSEQQEYVVASIAEIGPVTARSLLEEFGTVEEVMIATEDELQAADGVGQVTAERIREVIGSDYTG</sequence>
<dbReference type="InterPro" id="IPR014001">
    <property type="entry name" value="Helicase_ATP-bd"/>
</dbReference>
<evidence type="ECO:0000256" key="3">
    <source>
        <dbReference type="ARBA" id="ARBA00022806"/>
    </source>
</evidence>
<accession>A0A482YDS8</accession>
<dbReference type="PROSITE" id="PS51192">
    <property type="entry name" value="HELICASE_ATP_BIND_1"/>
    <property type="match status" value="1"/>
</dbReference>
<comment type="caution">
    <text evidence="8">The sequence shown here is derived from an EMBL/GenBank/DDBJ whole genome shotgun (WGS) entry which is preliminary data.</text>
</comment>
<evidence type="ECO:0000313" key="8">
    <source>
        <dbReference type="EMBL" id="RZV11945.1"/>
    </source>
</evidence>
<keyword evidence="1" id="KW-0547">Nucleotide-binding</keyword>
<dbReference type="InterPro" id="IPR011545">
    <property type="entry name" value="DEAD/DEAH_box_helicase_dom"/>
</dbReference>
<dbReference type="Pfam" id="PF00270">
    <property type="entry name" value="DEAD"/>
    <property type="match status" value="1"/>
</dbReference>
<dbReference type="GO" id="GO:0140097">
    <property type="term" value="F:catalytic activity, acting on DNA"/>
    <property type="evidence" value="ECO:0007669"/>
    <property type="project" value="UniProtKB-ARBA"/>
</dbReference>
<dbReference type="RefSeq" id="WP_130499279.1">
    <property type="nucleotide sequence ID" value="NZ_SHMP01000003.1"/>
</dbReference>
<dbReference type="Pfam" id="PF21210">
    <property type="entry name" value="RNA_helicase_helical"/>
    <property type="match status" value="1"/>
</dbReference>
<dbReference type="SMART" id="SM00490">
    <property type="entry name" value="HELICc"/>
    <property type="match status" value="1"/>
</dbReference>
<name>A0A482YDS8_9EURY</name>
<keyword evidence="4" id="KW-0067">ATP-binding</keyword>
<reference evidence="8 9" key="1">
    <citation type="submission" date="2019-02" db="EMBL/GenBank/DDBJ databases">
        <title>Genomic Encyclopedia of Archaeal and Bacterial Type Strains, Phase II (KMG-II): from individual species to whole genera.</title>
        <authorList>
            <person name="Goeker M."/>
        </authorList>
    </citation>
    <scope>NUCLEOTIDE SEQUENCE [LARGE SCALE GENOMIC DNA]</scope>
    <source>
        <strain evidence="8 9">DSM 18328</strain>
    </source>
</reference>
<evidence type="ECO:0000256" key="2">
    <source>
        <dbReference type="ARBA" id="ARBA00022801"/>
    </source>
</evidence>
<dbReference type="InterPro" id="IPR001650">
    <property type="entry name" value="Helicase_C-like"/>
</dbReference>
<evidence type="ECO:0000256" key="5">
    <source>
        <dbReference type="SAM" id="MobiDB-lite"/>
    </source>
</evidence>
<dbReference type="SUPFAM" id="SSF52980">
    <property type="entry name" value="Restriction endonuclease-like"/>
    <property type="match status" value="1"/>
</dbReference>
<dbReference type="GO" id="GO:0016787">
    <property type="term" value="F:hydrolase activity"/>
    <property type="evidence" value="ECO:0007669"/>
    <property type="project" value="UniProtKB-KW"/>
</dbReference>
<dbReference type="GO" id="GO:0006281">
    <property type="term" value="P:DNA repair"/>
    <property type="evidence" value="ECO:0007669"/>
    <property type="project" value="InterPro"/>
</dbReference>
<dbReference type="Gene3D" id="3.40.50.300">
    <property type="entry name" value="P-loop containing nucleotide triphosphate hydrolases"/>
    <property type="match status" value="2"/>
</dbReference>
<gene>
    <name evidence="8" type="ORF">BDK88_0834</name>
</gene>
<dbReference type="Pfam" id="PF02732">
    <property type="entry name" value="ERCC4"/>
    <property type="match status" value="1"/>
</dbReference>
<evidence type="ECO:0000259" key="7">
    <source>
        <dbReference type="PROSITE" id="PS51194"/>
    </source>
</evidence>
<dbReference type="EMBL" id="SHMP01000003">
    <property type="protein sequence ID" value="RZV11945.1"/>
    <property type="molecule type" value="Genomic_DNA"/>
</dbReference>
<dbReference type="SMART" id="SM00891">
    <property type="entry name" value="ERCC4"/>
    <property type="match status" value="1"/>
</dbReference>
<feature type="compositionally biased region" description="Polar residues" evidence="5">
    <location>
        <begin position="320"/>
        <end position="333"/>
    </location>
</feature>
<feature type="compositionally biased region" description="Acidic residues" evidence="5">
    <location>
        <begin position="572"/>
        <end position="583"/>
    </location>
</feature>
<feature type="domain" description="Helicase ATP-binding" evidence="6">
    <location>
        <begin position="30"/>
        <end position="197"/>
    </location>
</feature>
<dbReference type="Pfam" id="PF00271">
    <property type="entry name" value="Helicase_C"/>
    <property type="match status" value="1"/>
</dbReference>
<dbReference type="InterPro" id="IPR027417">
    <property type="entry name" value="P-loop_NTPase"/>
</dbReference>
<dbReference type="CDD" id="cd20075">
    <property type="entry name" value="XPF_nuclease_XPF_arch"/>
    <property type="match status" value="1"/>
</dbReference>
<keyword evidence="2" id="KW-0378">Hydrolase</keyword>
<dbReference type="InterPro" id="IPR041755">
    <property type="entry name" value="Hef_ID"/>
</dbReference>
<dbReference type="GO" id="GO:0004518">
    <property type="term" value="F:nuclease activity"/>
    <property type="evidence" value="ECO:0007669"/>
    <property type="project" value="InterPro"/>
</dbReference>
<dbReference type="OrthoDB" id="9764at2157"/>
<dbReference type="GO" id="GO:0005524">
    <property type="term" value="F:ATP binding"/>
    <property type="evidence" value="ECO:0007669"/>
    <property type="project" value="UniProtKB-KW"/>
</dbReference>
<dbReference type="NCBIfam" id="NF010337">
    <property type="entry name" value="PRK13766.1"/>
    <property type="match status" value="1"/>
</dbReference>